<evidence type="ECO:0000256" key="1">
    <source>
        <dbReference type="ARBA" id="ARBA00008106"/>
    </source>
</evidence>
<dbReference type="AlphaFoldDB" id="A0A120MZZ2"/>
<dbReference type="SUPFAM" id="SSF56784">
    <property type="entry name" value="HAD-like"/>
    <property type="match status" value="1"/>
</dbReference>
<dbReference type="EMBL" id="AP017372">
    <property type="protein sequence ID" value="BAU58228.1"/>
    <property type="molecule type" value="Genomic_DNA"/>
</dbReference>
<evidence type="ECO:0000256" key="3">
    <source>
        <dbReference type="RuleBase" id="RU368077"/>
    </source>
</evidence>
<keyword evidence="5" id="KW-1185">Reference proteome</keyword>
<dbReference type="NCBIfam" id="TIGR01428">
    <property type="entry name" value="HAD_type_II"/>
    <property type="match status" value="1"/>
</dbReference>
<accession>A0A120MZZ2</accession>
<dbReference type="NCBIfam" id="TIGR01493">
    <property type="entry name" value="HAD-SF-IA-v2"/>
    <property type="match status" value="1"/>
</dbReference>
<reference evidence="4" key="1">
    <citation type="submission" date="2016-02" db="EMBL/GenBank/DDBJ databases">
        <title>Halorhodospira halochloris DSM-1059 complete genome, version 2.</title>
        <authorList>
            <person name="Tsukatani Y."/>
        </authorList>
    </citation>
    <scope>NUCLEOTIDE SEQUENCE</scope>
    <source>
        <strain evidence="4">DSM 1059</strain>
    </source>
</reference>
<name>A0A120MZZ2_HALHR</name>
<dbReference type="PANTHER" id="PTHR43316:SF3">
    <property type="entry name" value="HALOACID DEHALOGENASE, TYPE II (AFU_ORTHOLOGUE AFUA_2G07750)-RELATED"/>
    <property type="match status" value="1"/>
</dbReference>
<dbReference type="PRINTS" id="PR00413">
    <property type="entry name" value="HADHALOGNASE"/>
</dbReference>
<dbReference type="InterPro" id="IPR036412">
    <property type="entry name" value="HAD-like_sf"/>
</dbReference>
<comment type="function">
    <text evidence="3">Catalyzes the hydrolytic dehalogenation of small (S)-2-haloalkanoic acids to yield the corresponding (R)-2-hydroxyalkanoic acids.</text>
</comment>
<proteinExistence type="inferred from homology"/>
<dbReference type="InterPro" id="IPR023198">
    <property type="entry name" value="PGP-like_dom2"/>
</dbReference>
<dbReference type="EC" id="3.8.1.2" evidence="3"/>
<dbReference type="InterPro" id="IPR023214">
    <property type="entry name" value="HAD_sf"/>
</dbReference>
<dbReference type="KEGG" id="hhk:HH1059_15220"/>
<dbReference type="OrthoDB" id="5865007at2"/>
<comment type="catalytic activity">
    <reaction evidence="3">
        <text>an (S)-2-haloacid + H2O = a (2R)-2-hydroxycarboxylate + a halide anion + H(+)</text>
        <dbReference type="Rhea" id="RHEA:11192"/>
        <dbReference type="ChEBI" id="CHEBI:15377"/>
        <dbReference type="ChEBI" id="CHEBI:15378"/>
        <dbReference type="ChEBI" id="CHEBI:16042"/>
        <dbReference type="ChEBI" id="CHEBI:58314"/>
        <dbReference type="ChEBI" id="CHEBI:137405"/>
        <dbReference type="EC" id="3.8.1.2"/>
    </reaction>
</comment>
<dbReference type="Proteomes" id="UP000218890">
    <property type="component" value="Chromosome"/>
</dbReference>
<protein>
    <recommendedName>
        <fullName evidence="3">(S)-2-haloacid dehalogenase</fullName>
        <ecNumber evidence="3">3.8.1.2</ecNumber>
    </recommendedName>
    <alternativeName>
        <fullName evidence="3">2-haloalkanoic acid dehalogenase</fullName>
    </alternativeName>
    <alternativeName>
        <fullName evidence="3">Halocarboxylic acid halidohydrolase</fullName>
    </alternativeName>
    <alternativeName>
        <fullName evidence="3">L-2-haloacid dehalogenase</fullName>
    </alternativeName>
</protein>
<dbReference type="InterPro" id="IPR051540">
    <property type="entry name" value="S-2-haloacid_dehalogenase"/>
</dbReference>
<evidence type="ECO:0000313" key="5">
    <source>
        <dbReference type="Proteomes" id="UP000218890"/>
    </source>
</evidence>
<organism evidence="4 5">
    <name type="scientific">Halorhodospira halochloris</name>
    <name type="common">Ectothiorhodospira halochloris</name>
    <dbReference type="NCBI Taxonomy" id="1052"/>
    <lineage>
        <taxon>Bacteria</taxon>
        <taxon>Pseudomonadati</taxon>
        <taxon>Pseudomonadota</taxon>
        <taxon>Gammaproteobacteria</taxon>
        <taxon>Chromatiales</taxon>
        <taxon>Ectothiorhodospiraceae</taxon>
        <taxon>Halorhodospira</taxon>
    </lineage>
</organism>
<dbReference type="InterPro" id="IPR006439">
    <property type="entry name" value="HAD-SF_hydro_IA"/>
</dbReference>
<comment type="similarity">
    <text evidence="1 3">Belongs to the HAD-like hydrolase superfamily. S-2-haloalkanoic acid dehalogenase family.</text>
</comment>
<dbReference type="CDD" id="cd02588">
    <property type="entry name" value="HAD_L2-DEX"/>
    <property type="match status" value="1"/>
</dbReference>
<evidence type="ECO:0000256" key="2">
    <source>
        <dbReference type="ARBA" id="ARBA00022801"/>
    </source>
</evidence>
<dbReference type="RefSeq" id="WP_096409626.1">
    <property type="nucleotide sequence ID" value="NZ_AP017372.2"/>
</dbReference>
<dbReference type="Pfam" id="PF00702">
    <property type="entry name" value="Hydrolase"/>
    <property type="match status" value="1"/>
</dbReference>
<dbReference type="PANTHER" id="PTHR43316">
    <property type="entry name" value="HYDROLASE, HALOACID DELAHOGENASE-RELATED"/>
    <property type="match status" value="1"/>
</dbReference>
<dbReference type="Gene3D" id="1.10.150.240">
    <property type="entry name" value="Putative phosphatase, domain 2"/>
    <property type="match status" value="1"/>
</dbReference>
<sequence>MAITLAFDVYGTLVDTNGITDTLRKRVGDRAPAVAKAWRDKQLEYAFRRTVMGDFADFADCISDALDFTLRVYSVSLSAAERERLLEAYQRLPAFLDAEPGMEDLQQAGYRAFAFSNASRETVSKLLGDNSLRQYFEDVVSAESVAAFKPSPQVYAAFLSRVSTPAEQTWLISGNQFDIIGARSVGWQAIWVRRLPNVVYDPWGLEPNATVSTLTELPRVLPAP</sequence>
<gene>
    <name evidence="4" type="ORF">HH1059_15220</name>
</gene>
<keyword evidence="2 3" id="KW-0378">Hydrolase</keyword>
<dbReference type="Gene3D" id="3.40.50.1000">
    <property type="entry name" value="HAD superfamily/HAD-like"/>
    <property type="match status" value="1"/>
</dbReference>
<dbReference type="InterPro" id="IPR006328">
    <property type="entry name" value="2-HAD"/>
</dbReference>
<dbReference type="GO" id="GO:0018784">
    <property type="term" value="F:(S)-2-haloacid dehalogenase activity"/>
    <property type="evidence" value="ECO:0007669"/>
    <property type="project" value="UniProtKB-UniRule"/>
</dbReference>
<dbReference type="SFLD" id="SFLDS00003">
    <property type="entry name" value="Haloacid_Dehalogenase"/>
    <property type="match status" value="1"/>
</dbReference>
<dbReference type="SFLD" id="SFLDG01129">
    <property type="entry name" value="C1.5:_HAD__Beta-PGM__Phosphata"/>
    <property type="match status" value="1"/>
</dbReference>
<evidence type="ECO:0000313" key="4">
    <source>
        <dbReference type="EMBL" id="BAU58228.1"/>
    </source>
</evidence>